<evidence type="ECO:0000256" key="4">
    <source>
        <dbReference type="ARBA" id="ARBA00022777"/>
    </source>
</evidence>
<dbReference type="InterPro" id="IPR011009">
    <property type="entry name" value="Kinase-like_dom_sf"/>
</dbReference>
<keyword evidence="2" id="KW-0808">Transferase</keyword>
<feature type="binding site" evidence="6">
    <location>
        <position position="1594"/>
    </location>
    <ligand>
        <name>ATP</name>
        <dbReference type="ChEBI" id="CHEBI:30616"/>
    </ligand>
</feature>
<name>A0A061RT42_9CHLO</name>
<evidence type="ECO:0000256" key="7">
    <source>
        <dbReference type="SAM" id="MobiDB-lite"/>
    </source>
</evidence>
<evidence type="ECO:0000256" key="8">
    <source>
        <dbReference type="SAM" id="SignalP"/>
    </source>
</evidence>
<dbReference type="InterPro" id="IPR006626">
    <property type="entry name" value="PbH1"/>
</dbReference>
<dbReference type="InterPro" id="IPR000719">
    <property type="entry name" value="Prot_kinase_dom"/>
</dbReference>
<keyword evidence="5 6" id="KW-0067">ATP-binding</keyword>
<evidence type="ECO:0000256" key="1">
    <source>
        <dbReference type="ARBA" id="ARBA00022527"/>
    </source>
</evidence>
<feature type="chain" id="PRO_5001605997" evidence="8">
    <location>
        <begin position="29"/>
        <end position="1975"/>
    </location>
</feature>
<feature type="compositionally biased region" description="Pro residues" evidence="7">
    <location>
        <begin position="1329"/>
        <end position="1341"/>
    </location>
</feature>
<dbReference type="InterPro" id="IPR011050">
    <property type="entry name" value="Pectin_lyase_fold/virulence"/>
</dbReference>
<feature type="compositionally biased region" description="Low complexity" evidence="7">
    <location>
        <begin position="1359"/>
        <end position="1370"/>
    </location>
</feature>
<dbReference type="PROSITE" id="PS50011">
    <property type="entry name" value="PROTEIN_KINASE_DOM"/>
    <property type="match status" value="1"/>
</dbReference>
<feature type="compositionally biased region" description="Polar residues" evidence="7">
    <location>
        <begin position="1467"/>
        <end position="1477"/>
    </location>
</feature>
<keyword evidence="8" id="KW-0732">Signal</keyword>
<proteinExistence type="predicted"/>
<feature type="compositionally biased region" description="Low complexity" evidence="7">
    <location>
        <begin position="1379"/>
        <end position="1388"/>
    </location>
</feature>
<feature type="domain" description="Protein kinase" evidence="9">
    <location>
        <begin position="1555"/>
        <end position="1829"/>
    </location>
</feature>
<feature type="signal peptide" evidence="8">
    <location>
        <begin position="1"/>
        <end position="28"/>
    </location>
</feature>
<dbReference type="InterPro" id="IPR017441">
    <property type="entry name" value="Protein_kinase_ATP_BS"/>
</dbReference>
<feature type="region of interest" description="Disordered" evidence="7">
    <location>
        <begin position="1442"/>
        <end position="1525"/>
    </location>
</feature>
<evidence type="ECO:0000259" key="9">
    <source>
        <dbReference type="PROSITE" id="PS50011"/>
    </source>
</evidence>
<feature type="compositionally biased region" description="Polar residues" evidence="7">
    <location>
        <begin position="1494"/>
        <end position="1522"/>
    </location>
</feature>
<dbReference type="CDD" id="cd13999">
    <property type="entry name" value="STKc_MAP3K-like"/>
    <property type="match status" value="1"/>
</dbReference>
<dbReference type="GO" id="GO:0004674">
    <property type="term" value="F:protein serine/threonine kinase activity"/>
    <property type="evidence" value="ECO:0007669"/>
    <property type="project" value="UniProtKB-KW"/>
</dbReference>
<feature type="compositionally biased region" description="Acidic residues" evidence="7">
    <location>
        <begin position="1303"/>
        <end position="1320"/>
    </location>
</feature>
<protein>
    <submittedName>
        <fullName evidence="10">Putative serine threonine-protein kinase</fullName>
    </submittedName>
</protein>
<dbReference type="InterPro" id="IPR051681">
    <property type="entry name" value="Ser/Thr_Kinases-Pseudokinases"/>
</dbReference>
<dbReference type="GO" id="GO:0005524">
    <property type="term" value="F:ATP binding"/>
    <property type="evidence" value="ECO:0007669"/>
    <property type="project" value="UniProtKB-UniRule"/>
</dbReference>
<dbReference type="Gene3D" id="1.10.510.10">
    <property type="entry name" value="Transferase(Phosphotransferase) domain 1"/>
    <property type="match status" value="1"/>
</dbReference>
<accession>A0A061RT42</accession>
<keyword evidence="1" id="KW-0723">Serine/threonine-protein kinase</keyword>
<evidence type="ECO:0000256" key="2">
    <source>
        <dbReference type="ARBA" id="ARBA00022679"/>
    </source>
</evidence>
<feature type="compositionally biased region" description="Polar residues" evidence="7">
    <location>
        <begin position="1888"/>
        <end position="1903"/>
    </location>
</feature>
<sequence length="1975" mass="206955">MAVRERGCRWRQLLQWLILTSFLWSAASQTNSSAVSVKTVTELQDAVSQGATAIVLEISSLKLHGPLTGGSEGVPSAFPLISDSSFNISCQVPGRENALCDLVLDPSAELRFFTVGRGGILHASGLILRGGMASAGGAIFIGDGGQAFVSDSMLVTNNATGNEARGGAVMIEGGQGHFKGVKFTGNGQVASSDRLHGGAVYVDGLGKPGEEPNFLCSGCIFTSNQATFGGGIVLANFANGEIANSSLEGNLAEWSGGAVWAGSGLNTLAGFNVTTPLRGNKLKVTESSFLRNVALFEGGAVNFKGQNSWYFEGCEFRENAARPAFSAEDAPALEEYSMGGAVRGTGSIDFWLDGNFQMCTFIGNAADRGGAVALSGTLEGQLWFNDCVFKENSAAVSGGSVWLQNIRRNIFFTVCKFGHSRAGGNGLEGVGGGLMVNNTNVIVRFSSFSGNNATAGGGLWAGHQSSLIIEDSQIIGNWASESGGGLLVTDLASVQATKCFLSGNGGPGVGRTALRGGAVALISVRQQGRDPSPSAFWDCRLSRNIADVGGAMYVRSRANLNRLEFHENFASVGGALKVERSDRLRATDCVFEINEAELFGGGADVEVSDSEFIGCRFEGNRARDSEPGTWSLGGGMHVAGSIQALSVRLRACKFFSNSASYGGGAFFSHGASVRVDGTEFMQNEVDNMGGAVRIGGLAIRGMREGGAYAEFAGNLFSNHTAIRGAGAVDVLGSTAKFDDCRFVSNIAESSDGEQSQWGGAVRVLDRKSEANFGSCQFIGNKATFGGAVFAGSTSGVVFKGCSFSGNLAKSGAGIRLESASEVMAFECDFENQSADEGGAISALGPPPILPGATTAWIRSSTFKANKAREIGGGIYALGSTIFLKANKFDNNVVTGASGEGGGAFALKSFTFAGKVAAGQMTFEDDELRGNQAHTGGTGAVVGSAVVSVVETHIKESFAFGKGGAIYAKGPGVQINLAHSVLEDSASLGSGGCIMLLDRGRLFATGSVLQRCSAGNLPSSAPVIASGNSSSLALGAMSDDTFAAASNGGALALLGNSTALFEKRTLLLNNTVTGRGGAISVANSELLAQQTVFQGNVARGGGGAIMASDSRVVLFNGPRLIGNVAAIGTSAPAGRRLLSTAPLSVKGPGGGALHLTGTTRAVCEQCEFSGNIASLGSDVFLGEGVGRGDIVVSSSGISAVPAVYPEGSASLSTDSCWPLSCGIVDGSLSTTTCGQSAVHKQQLTGGASSVGFAESVELTTQAAELSIPSDRSCVRSCLDSRQQLIFPWQTCRALDGGDPPSDQPDSEDQQSSDDAEPEDQPEPGSTPHATPTPSPNPAPPPVLQRMGNQSDPTDEPTEDPSPTVTSPTESSIPKNEKVSVEPPELSSPPQRVSATLIIVLSSVAAGTLLCSVVACFTFTSPLVTEHGEKRWWRRQLPKLTSRALSTCVRTSESSRSSDGGSDREKCTRVNTTASQSGRAKSVAGFSDGLGRCPSSRINAPGTSSSTQRSNETQSSGTNPSTGSMFWMLPDGAVSHQPSGDGRFCDPMPLFPPELEVNWDDHLGSGAYGQVFSGTWTPRTPDGIPMPYESRSVAVKVTSMSSGRRDRDEKIRSFQEEASMMGRFRGCDRIVEMISANTDGPVCWIVYELLPHGTLGDRIHDTSLPHFTVLTTLRHALDIAKGLKSLHEVSVVHRDLKPDNLLLDEEFRPKLIDFGISRERAKDKTSMTTDCVGTWAYMAPEQFHNRVNEKVDVYALGVTIWEMWTRQRPWQDLIVCSPWQLVITVGHNGERPPIPHSCPHDLRILMEDCWQTDPRQRPAVAEVIERLEGMIERTQKMPLARSASCESIPVLEDPQLGEAMDRKASLRRECLHPPLAGRAGSFRSPFRRLSASSVSPKGRETQSAGDLSADMAEMAVTGQRRASPLGEPCPSLRINDSSASLAGRGHAGSSPRPSCEGCGSEASRPSIDLESGLAVPP</sequence>
<evidence type="ECO:0000256" key="6">
    <source>
        <dbReference type="PROSITE-ProRule" id="PRU10141"/>
    </source>
</evidence>
<dbReference type="SMART" id="SM00220">
    <property type="entry name" value="S_TKc"/>
    <property type="match status" value="1"/>
</dbReference>
<dbReference type="SUPFAM" id="SSF56112">
    <property type="entry name" value="Protein kinase-like (PK-like)"/>
    <property type="match status" value="1"/>
</dbReference>
<dbReference type="SUPFAM" id="SSF51126">
    <property type="entry name" value="Pectin lyase-like"/>
    <property type="match status" value="4"/>
</dbReference>
<organism evidence="10">
    <name type="scientific">Tetraselmis sp. GSL018</name>
    <dbReference type="NCBI Taxonomy" id="582737"/>
    <lineage>
        <taxon>Eukaryota</taxon>
        <taxon>Viridiplantae</taxon>
        <taxon>Chlorophyta</taxon>
        <taxon>core chlorophytes</taxon>
        <taxon>Chlorodendrophyceae</taxon>
        <taxon>Chlorodendrales</taxon>
        <taxon>Chlorodendraceae</taxon>
        <taxon>Tetraselmis</taxon>
    </lineage>
</organism>
<dbReference type="EMBL" id="GBEZ01011888">
    <property type="protein sequence ID" value="JAC73939.1"/>
    <property type="molecule type" value="Transcribed_RNA"/>
</dbReference>
<dbReference type="Gene3D" id="3.30.200.20">
    <property type="entry name" value="Phosphorylase Kinase, domain 1"/>
    <property type="match status" value="1"/>
</dbReference>
<keyword evidence="4 10" id="KW-0418">Kinase</keyword>
<dbReference type="PROSITE" id="PS00107">
    <property type="entry name" value="PROTEIN_KINASE_ATP"/>
    <property type="match status" value="1"/>
</dbReference>
<dbReference type="Pfam" id="PF07714">
    <property type="entry name" value="PK_Tyr_Ser-Thr"/>
    <property type="match status" value="1"/>
</dbReference>
<feature type="region of interest" description="Disordered" evidence="7">
    <location>
        <begin position="1879"/>
        <end position="1975"/>
    </location>
</feature>
<evidence type="ECO:0000256" key="3">
    <source>
        <dbReference type="ARBA" id="ARBA00022741"/>
    </source>
</evidence>
<dbReference type="InterPro" id="IPR001245">
    <property type="entry name" value="Ser-Thr/Tyr_kinase_cat_dom"/>
</dbReference>
<evidence type="ECO:0000256" key="5">
    <source>
        <dbReference type="ARBA" id="ARBA00022840"/>
    </source>
</evidence>
<keyword evidence="3 6" id="KW-0547">Nucleotide-binding</keyword>
<dbReference type="PANTHER" id="PTHR44329:SF214">
    <property type="entry name" value="PROTEIN KINASE DOMAIN-CONTAINING PROTEIN"/>
    <property type="match status" value="1"/>
</dbReference>
<gene>
    <name evidence="10" type="ORF">TSPGSL018_27351</name>
</gene>
<evidence type="ECO:0000313" key="10">
    <source>
        <dbReference type="EMBL" id="JAC73939.1"/>
    </source>
</evidence>
<dbReference type="PROSITE" id="PS00108">
    <property type="entry name" value="PROTEIN_KINASE_ST"/>
    <property type="match status" value="1"/>
</dbReference>
<dbReference type="SMART" id="SM00710">
    <property type="entry name" value="PbH1"/>
    <property type="match status" value="11"/>
</dbReference>
<reference evidence="10" key="1">
    <citation type="submission" date="2014-05" db="EMBL/GenBank/DDBJ databases">
        <title>The transcriptome of the halophilic microalga Tetraselmis sp. GSL018 isolated from the Great Salt Lake, Utah.</title>
        <authorList>
            <person name="Jinkerson R.E."/>
            <person name="D'Adamo S."/>
            <person name="Posewitz M.C."/>
        </authorList>
    </citation>
    <scope>NUCLEOTIDE SEQUENCE</scope>
    <source>
        <strain evidence="10">GSL018</strain>
    </source>
</reference>
<dbReference type="InterPro" id="IPR008271">
    <property type="entry name" value="Ser/Thr_kinase_AS"/>
</dbReference>
<dbReference type="PANTHER" id="PTHR44329">
    <property type="entry name" value="SERINE/THREONINE-PROTEIN KINASE TNNI3K-RELATED"/>
    <property type="match status" value="1"/>
</dbReference>
<feature type="region of interest" description="Disordered" evidence="7">
    <location>
        <begin position="1290"/>
        <end position="1388"/>
    </location>
</feature>